<dbReference type="CDD" id="cd03146">
    <property type="entry name" value="GAT1_Peptidase_E"/>
    <property type="match status" value="1"/>
</dbReference>
<evidence type="ECO:0000256" key="1">
    <source>
        <dbReference type="ARBA" id="ARBA00006534"/>
    </source>
</evidence>
<gene>
    <name evidence="5" type="ORF">HFV08_01655</name>
</gene>
<proteinExistence type="inferred from homology"/>
<keyword evidence="6" id="KW-1185">Reference proteome</keyword>
<dbReference type="EMBL" id="JAAWWP010000001">
    <property type="protein sequence ID" value="NKI39976.1"/>
    <property type="molecule type" value="Genomic_DNA"/>
</dbReference>
<dbReference type="Gene3D" id="3.40.50.880">
    <property type="match status" value="1"/>
</dbReference>
<evidence type="ECO:0000256" key="3">
    <source>
        <dbReference type="ARBA" id="ARBA00022801"/>
    </source>
</evidence>
<name>A0ABX1GYT3_9ACTN</name>
<keyword evidence="3" id="KW-0378">Hydrolase</keyword>
<accession>A0ABX1GYT3</accession>
<dbReference type="InterPro" id="IPR029062">
    <property type="entry name" value="Class_I_gatase-like"/>
</dbReference>
<dbReference type="InterPro" id="IPR005320">
    <property type="entry name" value="Peptidase_S51"/>
</dbReference>
<dbReference type="Proteomes" id="UP000772196">
    <property type="component" value="Unassembled WGS sequence"/>
</dbReference>
<reference evidence="5 6" key="1">
    <citation type="submission" date="2020-04" db="EMBL/GenBank/DDBJ databases">
        <title>Phylogenetic Diversity and Antibacterial Activity against Ralstonia solanacearum of Endophytic Actinomycete Isolated from Moss.</title>
        <authorList>
            <person name="Zhuang X."/>
        </authorList>
    </citation>
    <scope>NUCLEOTIDE SEQUENCE [LARGE SCALE GENOMIC DNA]</scope>
    <source>
        <strain evidence="5 6">LD120</strain>
    </source>
</reference>
<keyword evidence="4" id="KW-0720">Serine protease</keyword>
<dbReference type="SUPFAM" id="SSF52317">
    <property type="entry name" value="Class I glutamine amidotransferase-like"/>
    <property type="match status" value="1"/>
</dbReference>
<comment type="caution">
    <text evidence="5">The sequence shown here is derived from an EMBL/GenBank/DDBJ whole genome shotgun (WGS) entry which is preliminary data.</text>
</comment>
<comment type="similarity">
    <text evidence="1">Belongs to the peptidase S51 family.</text>
</comment>
<evidence type="ECO:0000313" key="5">
    <source>
        <dbReference type="EMBL" id="NKI39976.1"/>
    </source>
</evidence>
<evidence type="ECO:0000256" key="2">
    <source>
        <dbReference type="ARBA" id="ARBA00022670"/>
    </source>
</evidence>
<sequence>MPPTRRVALLGGGFSEDPDTLLDDWALGLTGADRPRVCFLPTASGDAAGYIEKFTAAFDPATRACEPSVLSLFRRDTRDLREVLLSQDLIYVGGGSTANLLALWRLHGLGPLLREAYEAGVLLCGISAGACCWFTACLTDSFGPPSPLHDGLALLPDAFCPHYDSEPERRPALHEAVRTGALPATWALDDNTGALFREGEPAEVVAREEGAGLCRVVRRGDGVVEFSYSGHLLTATVSPG</sequence>
<protein>
    <submittedName>
        <fullName evidence="5">Type 1 glutamine amidotransferase-like domain-containing protein</fullName>
    </submittedName>
</protein>
<dbReference type="RefSeq" id="WP_168535055.1">
    <property type="nucleotide sequence ID" value="NZ_JAAWWP010000001.1"/>
</dbReference>
<evidence type="ECO:0000256" key="4">
    <source>
        <dbReference type="ARBA" id="ARBA00022825"/>
    </source>
</evidence>
<organism evidence="5 6">
    <name type="scientific">Streptomyces physcomitrii</name>
    <dbReference type="NCBI Taxonomy" id="2724184"/>
    <lineage>
        <taxon>Bacteria</taxon>
        <taxon>Bacillati</taxon>
        <taxon>Actinomycetota</taxon>
        <taxon>Actinomycetes</taxon>
        <taxon>Kitasatosporales</taxon>
        <taxon>Streptomycetaceae</taxon>
        <taxon>Streptomyces</taxon>
    </lineage>
</organism>
<keyword evidence="2" id="KW-0645">Protease</keyword>
<dbReference type="PANTHER" id="PTHR20842">
    <property type="entry name" value="PROTEASE S51 ALPHA-ASPARTYL DIPEPTIDASE"/>
    <property type="match status" value="1"/>
</dbReference>
<dbReference type="PANTHER" id="PTHR20842:SF0">
    <property type="entry name" value="ALPHA-ASPARTYL DIPEPTIDASE"/>
    <property type="match status" value="1"/>
</dbReference>
<dbReference type="Pfam" id="PF03575">
    <property type="entry name" value="Peptidase_S51"/>
    <property type="match status" value="1"/>
</dbReference>
<evidence type="ECO:0000313" key="6">
    <source>
        <dbReference type="Proteomes" id="UP000772196"/>
    </source>
</evidence>